<evidence type="ECO:0008006" key="2">
    <source>
        <dbReference type="Google" id="ProtNLM"/>
    </source>
</evidence>
<gene>
    <name evidence="1" type="ORF">S03H2_71102</name>
</gene>
<name>X1L0L7_9ZZZZ</name>
<proteinExistence type="predicted"/>
<comment type="caution">
    <text evidence="1">The sequence shown here is derived from an EMBL/GenBank/DDBJ whole genome shotgun (WGS) entry which is preliminary data.</text>
</comment>
<dbReference type="EMBL" id="BARU01047455">
    <property type="protein sequence ID" value="GAH99445.1"/>
    <property type="molecule type" value="Genomic_DNA"/>
</dbReference>
<evidence type="ECO:0000313" key="1">
    <source>
        <dbReference type="EMBL" id="GAH99445.1"/>
    </source>
</evidence>
<dbReference type="AlphaFoldDB" id="X1L0L7"/>
<sequence>MNLDEIRDILNKLVSKECSIEEAEKLLKANTIEEVGDFA</sequence>
<reference evidence="1" key="1">
    <citation type="journal article" date="2014" name="Front. Microbiol.">
        <title>High frequency of phylogenetically diverse reductive dehalogenase-homologous genes in deep subseafloor sedimentary metagenomes.</title>
        <authorList>
            <person name="Kawai M."/>
            <person name="Futagami T."/>
            <person name="Toyoda A."/>
            <person name="Takaki Y."/>
            <person name="Nishi S."/>
            <person name="Hori S."/>
            <person name="Arai W."/>
            <person name="Tsubouchi T."/>
            <person name="Morono Y."/>
            <person name="Uchiyama I."/>
            <person name="Ito T."/>
            <person name="Fujiyama A."/>
            <person name="Inagaki F."/>
            <person name="Takami H."/>
        </authorList>
    </citation>
    <scope>NUCLEOTIDE SEQUENCE</scope>
    <source>
        <strain evidence="1">Expedition CK06-06</strain>
    </source>
</reference>
<feature type="non-terminal residue" evidence="1">
    <location>
        <position position="39"/>
    </location>
</feature>
<organism evidence="1">
    <name type="scientific">marine sediment metagenome</name>
    <dbReference type="NCBI Taxonomy" id="412755"/>
    <lineage>
        <taxon>unclassified sequences</taxon>
        <taxon>metagenomes</taxon>
        <taxon>ecological metagenomes</taxon>
    </lineage>
</organism>
<protein>
    <recommendedName>
        <fullName evidence="2">B12-binding N-terminal domain-containing protein</fullName>
    </recommendedName>
</protein>
<accession>X1L0L7</accession>